<accession>A0A5C6CR09</accession>
<evidence type="ECO:0000313" key="3">
    <source>
        <dbReference type="Proteomes" id="UP000316304"/>
    </source>
</evidence>
<proteinExistence type="predicted"/>
<organism evidence="2 3">
    <name type="scientific">Novipirellula galeiformis</name>
    <dbReference type="NCBI Taxonomy" id="2528004"/>
    <lineage>
        <taxon>Bacteria</taxon>
        <taxon>Pseudomonadati</taxon>
        <taxon>Planctomycetota</taxon>
        <taxon>Planctomycetia</taxon>
        <taxon>Pirellulales</taxon>
        <taxon>Pirellulaceae</taxon>
        <taxon>Novipirellula</taxon>
    </lineage>
</organism>
<protein>
    <submittedName>
        <fullName evidence="2">Uncharacterized protein</fullName>
    </submittedName>
</protein>
<reference evidence="2 3" key="1">
    <citation type="submission" date="2019-02" db="EMBL/GenBank/DDBJ databases">
        <title>Deep-cultivation of Planctomycetes and their phenomic and genomic characterization uncovers novel biology.</title>
        <authorList>
            <person name="Wiegand S."/>
            <person name="Jogler M."/>
            <person name="Boedeker C."/>
            <person name="Pinto D."/>
            <person name="Vollmers J."/>
            <person name="Rivas-Marin E."/>
            <person name="Kohn T."/>
            <person name="Peeters S.H."/>
            <person name="Heuer A."/>
            <person name="Rast P."/>
            <person name="Oberbeckmann S."/>
            <person name="Bunk B."/>
            <person name="Jeske O."/>
            <person name="Meyerdierks A."/>
            <person name="Storesund J.E."/>
            <person name="Kallscheuer N."/>
            <person name="Luecker S."/>
            <person name="Lage O.M."/>
            <person name="Pohl T."/>
            <person name="Merkel B.J."/>
            <person name="Hornburger P."/>
            <person name="Mueller R.-W."/>
            <person name="Bruemmer F."/>
            <person name="Labrenz M."/>
            <person name="Spormann A.M."/>
            <person name="Op Den Camp H."/>
            <person name="Overmann J."/>
            <person name="Amann R."/>
            <person name="Jetten M.S.M."/>
            <person name="Mascher T."/>
            <person name="Medema M.H."/>
            <person name="Devos D.P."/>
            <person name="Kaster A.-K."/>
            <person name="Ovreas L."/>
            <person name="Rohde M."/>
            <person name="Galperin M.Y."/>
            <person name="Jogler C."/>
        </authorList>
    </citation>
    <scope>NUCLEOTIDE SEQUENCE [LARGE SCALE GENOMIC DNA]</scope>
    <source>
        <strain evidence="2 3">Pla52o</strain>
    </source>
</reference>
<gene>
    <name evidence="2" type="ORF">Pla52o_08560</name>
</gene>
<sequence>MSSMGKEWGGELQWDRQQYTNRDQPQRFRANSVFAGKRESRGVLFSNFFQSDLPATCVELEKVPETDVFHT</sequence>
<keyword evidence="3" id="KW-1185">Reference proteome</keyword>
<dbReference type="EMBL" id="SJPT01000001">
    <property type="protein sequence ID" value="TWU27000.1"/>
    <property type="molecule type" value="Genomic_DNA"/>
</dbReference>
<name>A0A5C6CR09_9BACT</name>
<dbReference type="Proteomes" id="UP000316304">
    <property type="component" value="Unassembled WGS sequence"/>
</dbReference>
<evidence type="ECO:0000313" key="2">
    <source>
        <dbReference type="EMBL" id="TWU27000.1"/>
    </source>
</evidence>
<evidence type="ECO:0000256" key="1">
    <source>
        <dbReference type="SAM" id="MobiDB-lite"/>
    </source>
</evidence>
<comment type="caution">
    <text evidence="2">The sequence shown here is derived from an EMBL/GenBank/DDBJ whole genome shotgun (WGS) entry which is preliminary data.</text>
</comment>
<feature type="region of interest" description="Disordered" evidence="1">
    <location>
        <begin position="1"/>
        <end position="25"/>
    </location>
</feature>
<dbReference type="AlphaFoldDB" id="A0A5C6CR09"/>